<dbReference type="EMBL" id="JASCZI010212657">
    <property type="protein sequence ID" value="MED6200018.1"/>
    <property type="molecule type" value="Genomic_DNA"/>
</dbReference>
<keyword evidence="4" id="KW-1185">Reference proteome</keyword>
<feature type="region of interest" description="Disordered" evidence="1">
    <location>
        <begin position="187"/>
        <end position="244"/>
    </location>
</feature>
<evidence type="ECO:0000256" key="1">
    <source>
        <dbReference type="SAM" id="MobiDB-lite"/>
    </source>
</evidence>
<dbReference type="PANTHER" id="PTHR46033:SF8">
    <property type="entry name" value="PROTEIN MAINTENANCE OF MERISTEMS-LIKE"/>
    <property type="match status" value="1"/>
</dbReference>
<evidence type="ECO:0000313" key="3">
    <source>
        <dbReference type="EMBL" id="MED6200018.1"/>
    </source>
</evidence>
<evidence type="ECO:0000313" key="4">
    <source>
        <dbReference type="Proteomes" id="UP001341840"/>
    </source>
</evidence>
<evidence type="ECO:0000259" key="2">
    <source>
        <dbReference type="Pfam" id="PF10536"/>
    </source>
</evidence>
<dbReference type="PANTHER" id="PTHR46033">
    <property type="entry name" value="PROTEIN MAIN-LIKE 2"/>
    <property type="match status" value="1"/>
</dbReference>
<protein>
    <recommendedName>
        <fullName evidence="2">Aminotransferase-like plant mobile domain-containing protein</fullName>
    </recommendedName>
</protein>
<dbReference type="Proteomes" id="UP001341840">
    <property type="component" value="Unassembled WGS sequence"/>
</dbReference>
<dbReference type="InterPro" id="IPR044824">
    <property type="entry name" value="MAIN-like"/>
</dbReference>
<accession>A0ABU6XU79</accession>
<dbReference type="Pfam" id="PF10536">
    <property type="entry name" value="PMD"/>
    <property type="match status" value="1"/>
</dbReference>
<organism evidence="3 4">
    <name type="scientific">Stylosanthes scabra</name>
    <dbReference type="NCBI Taxonomy" id="79078"/>
    <lineage>
        <taxon>Eukaryota</taxon>
        <taxon>Viridiplantae</taxon>
        <taxon>Streptophyta</taxon>
        <taxon>Embryophyta</taxon>
        <taxon>Tracheophyta</taxon>
        <taxon>Spermatophyta</taxon>
        <taxon>Magnoliopsida</taxon>
        <taxon>eudicotyledons</taxon>
        <taxon>Gunneridae</taxon>
        <taxon>Pentapetalae</taxon>
        <taxon>rosids</taxon>
        <taxon>fabids</taxon>
        <taxon>Fabales</taxon>
        <taxon>Fabaceae</taxon>
        <taxon>Papilionoideae</taxon>
        <taxon>50 kb inversion clade</taxon>
        <taxon>dalbergioids sensu lato</taxon>
        <taxon>Dalbergieae</taxon>
        <taxon>Pterocarpus clade</taxon>
        <taxon>Stylosanthes</taxon>
    </lineage>
</organism>
<comment type="caution">
    <text evidence="3">The sequence shown here is derived from an EMBL/GenBank/DDBJ whole genome shotgun (WGS) entry which is preliminary data.</text>
</comment>
<reference evidence="3 4" key="1">
    <citation type="journal article" date="2023" name="Plants (Basel)">
        <title>Bridging the Gap: Combining Genomics and Transcriptomics Approaches to Understand Stylosanthes scabra, an Orphan Legume from the Brazilian Caatinga.</title>
        <authorList>
            <person name="Ferreira-Neto J.R.C."/>
            <person name="da Silva M.D."/>
            <person name="Binneck E."/>
            <person name="de Melo N.F."/>
            <person name="da Silva R.H."/>
            <person name="de Melo A.L.T.M."/>
            <person name="Pandolfi V."/>
            <person name="Bustamante F.O."/>
            <person name="Brasileiro-Vidal A.C."/>
            <person name="Benko-Iseppon A.M."/>
        </authorList>
    </citation>
    <scope>NUCLEOTIDE SEQUENCE [LARGE SCALE GENOMIC DNA]</scope>
    <source>
        <tissue evidence="3">Leaves</tissue>
    </source>
</reference>
<feature type="domain" description="Aminotransferase-like plant mobile" evidence="2">
    <location>
        <begin position="50"/>
        <end position="161"/>
    </location>
</feature>
<proteinExistence type="predicted"/>
<sequence length="324" mass="37082">MRATELLGRLVAVSPWCTPGYIRDFPDGVLMDGKDMFSLSLLSQTSRDHHVGRISRLRYEIDTLRFDDFIWTPYILSVWGGICPAWISDEGELQTWRASVSIVCFMFVQYHPANRVKRQFGFEQPIPVDPPLDGAEDGRSSDQGCYTLDTTIPTREYAEWWGRVCKARYLSLDDMLHDPRVAQLPADAPLQATQPRDSIVLPTDAPSPRRSTRQQQADIRRREPRMGQGGQQRPLGGEDTDEEQSIIDRRIFSRGVMLMPMMPRQRRHTLRHSLRTSTRMSPMSQDISPRISQNLNFLGGGCRDREDILPGRGFWDSRSNNTGD</sequence>
<dbReference type="InterPro" id="IPR019557">
    <property type="entry name" value="AminoTfrase-like_pln_mobile"/>
</dbReference>
<gene>
    <name evidence="3" type="ORF">PIB30_081244</name>
</gene>
<name>A0ABU6XU79_9FABA</name>